<comment type="caution">
    <text evidence="2">The sequence shown here is derived from an EMBL/GenBank/DDBJ whole genome shotgun (WGS) entry which is preliminary data.</text>
</comment>
<dbReference type="Proteomes" id="UP000198145">
    <property type="component" value="Unassembled WGS sequence"/>
</dbReference>
<name>A0A2D0AFC1_PSENT</name>
<dbReference type="AlphaFoldDB" id="A0A2D0AFC1"/>
<gene>
    <name evidence="2" type="ORF">CEG18_14645</name>
</gene>
<evidence type="ECO:0000256" key="1">
    <source>
        <dbReference type="SAM" id="SignalP"/>
    </source>
</evidence>
<proteinExistence type="predicted"/>
<dbReference type="Gene3D" id="2.40.160.20">
    <property type="match status" value="1"/>
</dbReference>
<feature type="chain" id="PRO_5013243070" evidence="1">
    <location>
        <begin position="26"/>
        <end position="203"/>
    </location>
</feature>
<dbReference type="RefSeq" id="WP_088418134.1">
    <property type="nucleotide sequence ID" value="NZ_NJBA01000004.1"/>
</dbReference>
<dbReference type="InterPro" id="IPR011250">
    <property type="entry name" value="OMP/PagP_B-barrel"/>
</dbReference>
<sequence length="203" mass="21583">MKAMKKIALATAILGASVAATAANAADTFVGMTWGETSNNIQKSDALNRNLGNPKFDSVINNSGTWGVRAGQQMEQGRYYVTYENVSDTENGLKLRQQNLLGSYDAFLPLGDQGTKLFGGGTAGLVKLEQDSKGYSRDSDVGYAIGAQAGILQELGKNASVEGGYRYLRTNASTEMSPHGGSKVGSLDLHSSSQFYLGANYKF</sequence>
<dbReference type="SUPFAM" id="SSF56925">
    <property type="entry name" value="OMPA-like"/>
    <property type="match status" value="1"/>
</dbReference>
<accession>A0A2D0AFC1</accession>
<dbReference type="eggNOG" id="COG3637">
    <property type="taxonomic scope" value="Bacteria"/>
</dbReference>
<organism evidence="2 3">
    <name type="scientific">Pseudomonas nitroreducens</name>
    <dbReference type="NCBI Taxonomy" id="46680"/>
    <lineage>
        <taxon>Bacteria</taxon>
        <taxon>Pseudomonadati</taxon>
        <taxon>Pseudomonadota</taxon>
        <taxon>Gammaproteobacteria</taxon>
        <taxon>Pseudomonadales</taxon>
        <taxon>Pseudomonadaceae</taxon>
        <taxon>Pseudomonas</taxon>
    </lineage>
</organism>
<evidence type="ECO:0000313" key="2">
    <source>
        <dbReference type="EMBL" id="OWP50765.1"/>
    </source>
</evidence>
<dbReference type="STRING" id="46680.GCA_000807755_05598"/>
<evidence type="ECO:0000313" key="3">
    <source>
        <dbReference type="Proteomes" id="UP000198145"/>
    </source>
</evidence>
<protein>
    <submittedName>
        <fullName evidence="2">Uncharacterized protein</fullName>
    </submittedName>
</protein>
<dbReference type="EMBL" id="NJBA01000004">
    <property type="protein sequence ID" value="OWP50765.1"/>
    <property type="molecule type" value="Genomic_DNA"/>
</dbReference>
<keyword evidence="1" id="KW-0732">Signal</keyword>
<reference evidence="2 3" key="1">
    <citation type="submission" date="2017-06" db="EMBL/GenBank/DDBJ databases">
        <title>Draft genome of Pseudomonas nitroreducens DF05.</title>
        <authorList>
            <person name="Iyer R."/>
        </authorList>
    </citation>
    <scope>NUCLEOTIDE SEQUENCE [LARGE SCALE GENOMIC DNA]</scope>
    <source>
        <strain evidence="2 3">DF05</strain>
    </source>
</reference>
<feature type="signal peptide" evidence="1">
    <location>
        <begin position="1"/>
        <end position="25"/>
    </location>
</feature>